<protein>
    <submittedName>
        <fullName evidence="1">Uncharacterized protein</fullName>
    </submittedName>
</protein>
<organism evidence="1 2">
    <name type="scientific">Bremia lactucae</name>
    <name type="common">Lettuce downy mildew</name>
    <dbReference type="NCBI Taxonomy" id="4779"/>
    <lineage>
        <taxon>Eukaryota</taxon>
        <taxon>Sar</taxon>
        <taxon>Stramenopiles</taxon>
        <taxon>Oomycota</taxon>
        <taxon>Peronosporomycetes</taxon>
        <taxon>Peronosporales</taxon>
        <taxon>Peronosporaceae</taxon>
        <taxon>Bremia</taxon>
    </lineage>
</organism>
<keyword evidence="2" id="KW-1185">Reference proteome</keyword>
<dbReference type="GeneID" id="94351552"/>
<reference evidence="1 2" key="1">
    <citation type="journal article" date="2021" name="Genome Biol.">
        <title>AFLAP: assembly-free linkage analysis pipeline using k-mers from genome sequencing data.</title>
        <authorList>
            <person name="Fletcher K."/>
            <person name="Zhang L."/>
            <person name="Gil J."/>
            <person name="Han R."/>
            <person name="Cavanaugh K."/>
            <person name="Michelmore R."/>
        </authorList>
    </citation>
    <scope>NUCLEOTIDE SEQUENCE [LARGE SCALE GENOMIC DNA]</scope>
    <source>
        <strain evidence="1 2">SF5</strain>
    </source>
</reference>
<dbReference type="Proteomes" id="UP000294530">
    <property type="component" value="Unassembled WGS sequence"/>
</dbReference>
<dbReference type="OrthoDB" id="47432at2759"/>
<dbReference type="KEGG" id="blac:94351552"/>
<proteinExistence type="predicted"/>
<dbReference type="AlphaFoldDB" id="A0A976ILW2"/>
<sequence>MFMSTLTNWDHMERHHVPMTEFVYKTFFNVYARAQLRSIEKHYKKIRALTEKYGVFSDLIPENPNAVLLAGSRHQLMEKRRVREQVLQYNSKIGKRYLLPSTF</sequence>
<gene>
    <name evidence="1" type="ORF">CCR75_007824</name>
</gene>
<comment type="caution">
    <text evidence="1">The sequence shown here is derived from an EMBL/GenBank/DDBJ whole genome shotgun (WGS) entry which is preliminary data.</text>
</comment>
<evidence type="ECO:0000313" key="2">
    <source>
        <dbReference type="Proteomes" id="UP000294530"/>
    </source>
</evidence>
<evidence type="ECO:0000313" key="1">
    <source>
        <dbReference type="EMBL" id="TDH74239.1"/>
    </source>
</evidence>
<dbReference type="EMBL" id="SHOA02000023">
    <property type="protein sequence ID" value="TDH74239.1"/>
    <property type="molecule type" value="Genomic_DNA"/>
</dbReference>
<name>A0A976ILW2_BRELC</name>
<dbReference type="RefSeq" id="XP_067823737.1">
    <property type="nucleotide sequence ID" value="XM_067965881.1"/>
</dbReference>
<accession>A0A976ILW2</accession>